<dbReference type="EMBL" id="AP024601">
    <property type="protein sequence ID" value="BCU81921.1"/>
    <property type="molecule type" value="Genomic_DNA"/>
</dbReference>
<keyword evidence="3" id="KW-1185">Reference proteome</keyword>
<keyword evidence="1" id="KW-0472">Membrane</keyword>
<name>A0A8D5UGA1_9BACL</name>
<feature type="transmembrane region" description="Helical" evidence="1">
    <location>
        <begin position="61"/>
        <end position="85"/>
    </location>
</feature>
<dbReference type="KEGG" id="pabs:JIR001_17040"/>
<gene>
    <name evidence="2" type="ORF">JIR001_17040</name>
</gene>
<feature type="transmembrane region" description="Helical" evidence="1">
    <location>
        <begin position="12"/>
        <end position="38"/>
    </location>
</feature>
<evidence type="ECO:0000313" key="2">
    <source>
        <dbReference type="EMBL" id="BCU81921.1"/>
    </source>
</evidence>
<accession>A0A8D5UGA1</accession>
<protein>
    <submittedName>
        <fullName evidence="2">Uncharacterized protein</fullName>
    </submittedName>
</protein>
<sequence>MAYRLSLRKKQLLVSIHVFSVVAWFGGAMCMLLLGLYMKHADNGEQLYYTLTNMHLIDITLIRYPAIMVFVTGIMLSIWTQWGLIKHCSPS</sequence>
<reference evidence="2" key="2">
    <citation type="journal article" date="2021" name="Microbiol. Resour. Announc.">
        <title>Complete Genome Sequence of Polycladomyces abyssicola JIR-001T, Isolated from Hemipelagic Sediment in Deep Seawater.</title>
        <authorList>
            <person name="Tsubouchi T."/>
            <person name="Kaneko Y."/>
        </authorList>
    </citation>
    <scope>NUCLEOTIDE SEQUENCE</scope>
    <source>
        <strain evidence="2">JIR-001</strain>
    </source>
</reference>
<proteinExistence type="predicted"/>
<reference evidence="2" key="1">
    <citation type="journal article" date="2013" name="Int. J. Syst. Evol. Microbiol.">
        <title>Polycladomyces abyssicola gen. nov., sp. nov., a thermophilic filamentous bacterium isolated from hemipelagic sediment.</title>
        <authorList>
            <person name="Tsubouchi T."/>
            <person name="Shimane Y."/>
            <person name="Mori K."/>
            <person name="Usui K."/>
            <person name="Hiraki T."/>
            <person name="Tame A."/>
            <person name="Uematsu K."/>
            <person name="Maruyama T."/>
            <person name="Hatada Y."/>
        </authorList>
    </citation>
    <scope>NUCLEOTIDE SEQUENCE</scope>
    <source>
        <strain evidence="2">JIR-001</strain>
    </source>
</reference>
<keyword evidence="1" id="KW-0812">Transmembrane</keyword>
<dbReference type="AlphaFoldDB" id="A0A8D5UGA1"/>
<evidence type="ECO:0000313" key="3">
    <source>
        <dbReference type="Proteomes" id="UP000677436"/>
    </source>
</evidence>
<dbReference type="Proteomes" id="UP000677436">
    <property type="component" value="Chromosome"/>
</dbReference>
<organism evidence="2 3">
    <name type="scientific">Polycladomyces abyssicola</name>
    <dbReference type="NCBI Taxonomy" id="1125966"/>
    <lineage>
        <taxon>Bacteria</taxon>
        <taxon>Bacillati</taxon>
        <taxon>Bacillota</taxon>
        <taxon>Bacilli</taxon>
        <taxon>Bacillales</taxon>
        <taxon>Thermoactinomycetaceae</taxon>
        <taxon>Polycladomyces</taxon>
    </lineage>
</organism>
<evidence type="ECO:0000256" key="1">
    <source>
        <dbReference type="SAM" id="Phobius"/>
    </source>
</evidence>
<keyword evidence="1" id="KW-1133">Transmembrane helix</keyword>